<dbReference type="InterPro" id="IPR007165">
    <property type="entry name" value="Phage_holin_4_2"/>
</dbReference>
<dbReference type="EMBL" id="AMFJ01036152">
    <property type="protein sequence ID" value="EKD24918.1"/>
    <property type="molecule type" value="Genomic_DNA"/>
</dbReference>
<gene>
    <name evidence="2" type="ORF">ACD_80C00145G0052</name>
</gene>
<feature type="transmembrane region" description="Helical" evidence="1">
    <location>
        <begin position="7"/>
        <end position="25"/>
    </location>
</feature>
<evidence type="ECO:0000313" key="2">
    <source>
        <dbReference type="EMBL" id="EKD24918.1"/>
    </source>
</evidence>
<evidence type="ECO:0000256" key="1">
    <source>
        <dbReference type="SAM" id="Phobius"/>
    </source>
</evidence>
<dbReference type="AlphaFoldDB" id="K1XWY6"/>
<reference evidence="2" key="1">
    <citation type="journal article" date="2012" name="Science">
        <title>Fermentation, hydrogen, and sulfur metabolism in multiple uncultivated bacterial phyla.</title>
        <authorList>
            <person name="Wrighton K.C."/>
            <person name="Thomas B.C."/>
            <person name="Sharon I."/>
            <person name="Miller C.S."/>
            <person name="Castelle C.J."/>
            <person name="VerBerkmoes N.C."/>
            <person name="Wilkins M.J."/>
            <person name="Hettich R.L."/>
            <person name="Lipton M.S."/>
            <person name="Williams K.H."/>
            <person name="Long P.E."/>
            <person name="Banfield J.F."/>
        </authorList>
    </citation>
    <scope>NUCLEOTIDE SEQUENCE [LARGE SCALE GENOMIC DNA]</scope>
</reference>
<dbReference type="Pfam" id="PF04020">
    <property type="entry name" value="Phage_holin_4_2"/>
    <property type="match status" value="1"/>
</dbReference>
<feature type="transmembrane region" description="Helical" evidence="1">
    <location>
        <begin position="100"/>
        <end position="123"/>
    </location>
</feature>
<keyword evidence="1" id="KW-1133">Transmembrane helix</keyword>
<keyword evidence="1" id="KW-0812">Transmembrane</keyword>
<evidence type="ECO:0008006" key="3">
    <source>
        <dbReference type="Google" id="ProtNLM"/>
    </source>
</evidence>
<keyword evidence="1" id="KW-0472">Membrane</keyword>
<accession>K1XWY6</accession>
<feature type="transmembrane region" description="Helical" evidence="1">
    <location>
        <begin position="40"/>
        <end position="57"/>
    </location>
</feature>
<name>K1XWY6_9BACT</name>
<organism evidence="2">
    <name type="scientific">uncultured bacterium</name>
    <name type="common">gcode 4</name>
    <dbReference type="NCBI Taxonomy" id="1234023"/>
    <lineage>
        <taxon>Bacteria</taxon>
        <taxon>environmental samples</taxon>
    </lineage>
</organism>
<protein>
    <recommendedName>
        <fullName evidence="3">Phage holin family protein</fullName>
    </recommendedName>
</protein>
<proteinExistence type="predicted"/>
<comment type="caution">
    <text evidence="2">The sequence shown here is derived from an EMBL/GenBank/DDBJ whole genome shotgun (WGS) entry which is preliminary data.</text>
</comment>
<feature type="transmembrane region" description="Helical" evidence="1">
    <location>
        <begin position="69"/>
        <end position="88"/>
    </location>
</feature>
<sequence length="127" mass="14514">MKPLKHLLVNVVVNGAVLYAIVYYIPELWFKIQSIYKDTYIIFGILGIVFWLINSVLKKILNILTLPVRLVTLGLSSLLLNIIVLYIFEQTVNYLDLGIMVQLGTLIQTFVLSVIISAIYFIIKKII</sequence>